<dbReference type="Pfam" id="PF03461">
    <property type="entry name" value="TRCF"/>
    <property type="match status" value="1"/>
</dbReference>
<keyword evidence="7 13" id="KW-0067">ATP-binding</keyword>
<dbReference type="Pfam" id="PF02559">
    <property type="entry name" value="CarD_TRCF_RID"/>
    <property type="match status" value="1"/>
</dbReference>
<dbReference type="Gene3D" id="3.90.1150.50">
    <property type="entry name" value="Transcription-repair-coupling factor, D7 domain"/>
    <property type="match status" value="1"/>
</dbReference>
<dbReference type="InterPro" id="IPR014001">
    <property type="entry name" value="Helicase_ATP-bd"/>
</dbReference>
<dbReference type="SMART" id="SM00487">
    <property type="entry name" value="DEXDc"/>
    <property type="match status" value="1"/>
</dbReference>
<dbReference type="InterPro" id="IPR047112">
    <property type="entry name" value="RecG/Mfd"/>
</dbReference>
<keyword evidence="4 13" id="KW-0227">DNA damage</keyword>
<feature type="domain" description="Helicase ATP-binding" evidence="14">
    <location>
        <begin position="641"/>
        <end position="802"/>
    </location>
</feature>
<reference evidence="16" key="1">
    <citation type="journal article" date="2023" name="J. Hazard. Mater.">
        <title>Anaerobic biodegradation of pyrene and benzo[a]pyrene by a new sulfate-reducing Desulforamulus aquiferis strain DSA.</title>
        <authorList>
            <person name="Zhang Z."/>
            <person name="Sun J."/>
            <person name="Gong X."/>
            <person name="Wang C."/>
            <person name="Wang H."/>
        </authorList>
    </citation>
    <scope>NUCLEOTIDE SEQUENCE</scope>
    <source>
        <strain evidence="16">DSA</strain>
    </source>
</reference>
<feature type="domain" description="Helicase C-terminal" evidence="15">
    <location>
        <begin position="823"/>
        <end position="977"/>
    </location>
</feature>
<dbReference type="InterPro" id="IPR005118">
    <property type="entry name" value="TRCF_C"/>
</dbReference>
<evidence type="ECO:0000256" key="11">
    <source>
        <dbReference type="ARBA" id="ARBA00061399"/>
    </source>
</evidence>
<comment type="similarity">
    <text evidence="11 13">In the C-terminal section; belongs to the helicase family. RecG subfamily.</text>
</comment>
<protein>
    <recommendedName>
        <fullName evidence="12 13">Transcription-repair-coupling factor</fullName>
        <shortName evidence="13">TRCF</shortName>
        <ecNumber evidence="13">3.6.4.-</ecNumber>
    </recommendedName>
</protein>
<reference evidence="16" key="2">
    <citation type="submission" date="2023-03" db="EMBL/GenBank/DDBJ databases">
        <authorList>
            <person name="Zhang Z."/>
        </authorList>
    </citation>
    <scope>NUCLEOTIDE SEQUENCE</scope>
    <source>
        <strain evidence="16">DSA</strain>
    </source>
</reference>
<evidence type="ECO:0000256" key="6">
    <source>
        <dbReference type="ARBA" id="ARBA00022806"/>
    </source>
</evidence>
<evidence type="ECO:0000256" key="13">
    <source>
        <dbReference type="HAMAP-Rule" id="MF_00969"/>
    </source>
</evidence>
<dbReference type="EC" id="3.6.4.-" evidence="13"/>
<dbReference type="SUPFAM" id="SSF52540">
    <property type="entry name" value="P-loop containing nucleoside triphosphate hydrolases"/>
    <property type="match status" value="4"/>
</dbReference>
<dbReference type="NCBIfam" id="TIGR00580">
    <property type="entry name" value="mfd"/>
    <property type="match status" value="1"/>
</dbReference>
<evidence type="ECO:0000256" key="12">
    <source>
        <dbReference type="ARBA" id="ARBA00070128"/>
    </source>
</evidence>
<dbReference type="Proteomes" id="UP001172911">
    <property type="component" value="Unassembled WGS sequence"/>
</dbReference>
<evidence type="ECO:0000256" key="2">
    <source>
        <dbReference type="ARBA" id="ARBA00022490"/>
    </source>
</evidence>
<dbReference type="SMART" id="SM00982">
    <property type="entry name" value="TRCF"/>
    <property type="match status" value="1"/>
</dbReference>
<dbReference type="Pfam" id="PF21132">
    <property type="entry name" value="MFD_D3"/>
    <property type="match status" value="1"/>
</dbReference>
<dbReference type="SUPFAM" id="SSF141259">
    <property type="entry name" value="CarD-like"/>
    <property type="match status" value="1"/>
</dbReference>
<dbReference type="InterPro" id="IPR003711">
    <property type="entry name" value="CarD-like/TRCF_RID"/>
</dbReference>
<keyword evidence="8 13" id="KW-0238">DNA-binding</keyword>
<evidence type="ECO:0000256" key="7">
    <source>
        <dbReference type="ARBA" id="ARBA00022840"/>
    </source>
</evidence>
<accession>A0AAW7ZEA4</accession>
<dbReference type="InterPro" id="IPR048635">
    <property type="entry name" value="MFD_D3"/>
</dbReference>
<dbReference type="Pfam" id="PF00270">
    <property type="entry name" value="DEAD"/>
    <property type="match status" value="1"/>
</dbReference>
<dbReference type="SMART" id="SM00490">
    <property type="entry name" value="HELICc"/>
    <property type="match status" value="1"/>
</dbReference>
<dbReference type="InterPro" id="IPR036101">
    <property type="entry name" value="CarD-like/TRCF_RID_sf"/>
</dbReference>
<dbReference type="PROSITE" id="PS51194">
    <property type="entry name" value="HELICASE_CTER"/>
    <property type="match status" value="1"/>
</dbReference>
<dbReference type="HAMAP" id="MF_00969">
    <property type="entry name" value="TRCF"/>
    <property type="match status" value="1"/>
</dbReference>
<dbReference type="InterPro" id="IPR027417">
    <property type="entry name" value="P-loop_NTPase"/>
</dbReference>
<dbReference type="Pfam" id="PF00271">
    <property type="entry name" value="Helicase_C"/>
    <property type="match status" value="1"/>
</dbReference>
<evidence type="ECO:0000313" key="16">
    <source>
        <dbReference type="EMBL" id="MDO7788048.1"/>
    </source>
</evidence>
<dbReference type="PROSITE" id="PS51192">
    <property type="entry name" value="HELICASE_ATP_BIND_1"/>
    <property type="match status" value="1"/>
</dbReference>
<dbReference type="InterPro" id="IPR011545">
    <property type="entry name" value="DEAD/DEAH_box_helicase_dom"/>
</dbReference>
<proteinExistence type="inferred from homology"/>
<dbReference type="InterPro" id="IPR001650">
    <property type="entry name" value="Helicase_C-like"/>
</dbReference>
<evidence type="ECO:0000256" key="3">
    <source>
        <dbReference type="ARBA" id="ARBA00022741"/>
    </source>
</evidence>
<keyword evidence="2 13" id="KW-0963">Cytoplasm</keyword>
<keyword evidence="9 13" id="KW-0234">DNA repair</keyword>
<dbReference type="EMBL" id="JARPTC010000019">
    <property type="protein sequence ID" value="MDO7788048.1"/>
    <property type="molecule type" value="Genomic_DNA"/>
</dbReference>
<dbReference type="GO" id="GO:0005737">
    <property type="term" value="C:cytoplasm"/>
    <property type="evidence" value="ECO:0007669"/>
    <property type="project" value="UniProtKB-SubCell"/>
</dbReference>
<dbReference type="Gene3D" id="3.40.50.300">
    <property type="entry name" value="P-loop containing nucleotide triphosphate hydrolases"/>
    <property type="match status" value="2"/>
</dbReference>
<name>A0AAW7ZEA4_9FIRM</name>
<keyword evidence="17" id="KW-1185">Reference proteome</keyword>
<dbReference type="GO" id="GO:0016787">
    <property type="term" value="F:hydrolase activity"/>
    <property type="evidence" value="ECO:0007669"/>
    <property type="project" value="UniProtKB-KW"/>
</dbReference>
<dbReference type="InterPro" id="IPR037235">
    <property type="entry name" value="TRCF-like_C_D7"/>
</dbReference>
<evidence type="ECO:0000256" key="4">
    <source>
        <dbReference type="ARBA" id="ARBA00022763"/>
    </source>
</evidence>
<evidence type="ECO:0000259" key="14">
    <source>
        <dbReference type="PROSITE" id="PS51192"/>
    </source>
</evidence>
<sequence length="1169" mass="133128">MKGLLRPLEPTIEYQNILQGLKRGFTQQLVFGLSGSQRSYLFAGLSHTGKAVLAITPGETEAGTLADDLASLLPHLEVKYFPVWQMLPYQVLAHSNEVLSQRLSILEKLINNEPIVVVSSVEALLRRLTPLEVFRKARVEFNIGQRVELELLRHNLIDMGFERVDMVEGPGQFSIRGGIFDIYPMTSVYPARIEFFDDEVDSIRNFDVVTQRSLDKLNKLVIAPCKELIINDEAWRRCEENFEAEYKNQLKKLQRSGSVDAVHQLTAQGAMLLEQIRSRNAFDGMERLHNYFYPETVTLLDYFEQDPLLLIDDPIRLKEVADNILKERNETYTDLLGKGKVLPGQFNTYLDLPKLLAQMELKQGIYCSFLPRNPQFVKAQNVVNFPAKAMHSFLGHSEVLADEIRHWKKRGYAIVLLVSSPERAANLLKLLKDAKIDAFYVKQLDNEVREGNVVITVGQLANGFELISGRLVVITDSEIFGQRKKTRKLRARPDAKMEPLADLKVGDYVVHVNHGIGRYQGMVTLDIGGLQKDYLQLKYSGEDKLYVPTDQVGMLQKYLGAEADHPKLSRLGGTEWAKAKAKVREAVRDMAKELLELYASRQTVKGYAFSADMPWQLEFEGLFPYDETPDQVRAIAEVKRDMEKTRPMDRLLCGDVGYGKTEVALRSAFKAVMDNKQVAVLVPTTILAQQHYNTFRERFANYPVKVEMLSRFRTPKEQRQILAGLATREVDIVIGTHRLVQDDIIFKDLGLLVVDEEQRFGVSHKERLKRLKKNVDVLTLTATPIPRTLHMSLVGVRDTSLLETPPEERFPVQTYVLEEDPTLIREAIRRELNRGGQVYFVHNRVMDLDRVAGWLQDLVPDAKIGVAHGQMKEDELEQIMLEFMDGSYDVLVCTTIVETGLDISNVNTLIVKDADHFGLSQLYQLRGRVGRTNRLAYAYFIFRRDKVLTEVSERRLSAIREFTEFGSGFKIAMRDLEIRGAGNILGAEQHGHIAEVGFDLYCQLLEEAVQEARGEKVEQYIDTAIELPVEAYIPEAYVSDTNQKVELYRRLAAMRELSEIGDLEEELVDRFGDLPESVRSLSMVTSLKIQGSQLRIRSIGRTQSFYRILFAADSPLDGEKLVAISEKYKQNVKFHTSAEGFEIRLATRDKGPVELRKLEQLSSFLGRLK</sequence>
<organism evidence="16 17">
    <name type="scientific">Desulforamulus aquiferis</name>
    <dbReference type="NCBI Taxonomy" id="1397668"/>
    <lineage>
        <taxon>Bacteria</taxon>
        <taxon>Bacillati</taxon>
        <taxon>Bacillota</taxon>
        <taxon>Clostridia</taxon>
        <taxon>Eubacteriales</taxon>
        <taxon>Peptococcaceae</taxon>
        <taxon>Desulforamulus</taxon>
    </lineage>
</organism>
<dbReference type="Gene3D" id="2.40.10.170">
    <property type="match status" value="1"/>
</dbReference>
<evidence type="ECO:0000256" key="8">
    <source>
        <dbReference type="ARBA" id="ARBA00023125"/>
    </source>
</evidence>
<evidence type="ECO:0000256" key="10">
    <source>
        <dbReference type="ARBA" id="ARBA00061104"/>
    </source>
</evidence>
<keyword evidence="5 13" id="KW-0378">Hydrolase</keyword>
<gene>
    <name evidence="13 16" type="primary">mfd</name>
    <name evidence="16" type="ORF">P6N53_12520</name>
</gene>
<dbReference type="Gene3D" id="3.30.2060.10">
    <property type="entry name" value="Penicillin-binding protein 1b domain"/>
    <property type="match status" value="1"/>
</dbReference>
<comment type="subcellular location">
    <subcellularLocation>
        <location evidence="1 13">Cytoplasm</location>
    </subcellularLocation>
</comment>
<dbReference type="CDD" id="cd17991">
    <property type="entry name" value="DEXHc_TRCF"/>
    <property type="match status" value="1"/>
</dbReference>
<dbReference type="RefSeq" id="WP_304543620.1">
    <property type="nucleotide sequence ID" value="NZ_JARPTC010000019.1"/>
</dbReference>
<dbReference type="GO" id="GO:0003684">
    <property type="term" value="F:damaged DNA binding"/>
    <property type="evidence" value="ECO:0007669"/>
    <property type="project" value="InterPro"/>
</dbReference>
<dbReference type="SMART" id="SM01058">
    <property type="entry name" value="CarD_TRCF"/>
    <property type="match status" value="1"/>
</dbReference>
<dbReference type="Gene3D" id="3.40.50.11180">
    <property type="match status" value="1"/>
</dbReference>
<dbReference type="PANTHER" id="PTHR47964">
    <property type="entry name" value="ATP-DEPENDENT DNA HELICASE HOMOLOG RECG, CHLOROPLASTIC"/>
    <property type="match status" value="1"/>
</dbReference>
<dbReference type="InterPro" id="IPR004576">
    <property type="entry name" value="Mfd"/>
</dbReference>
<dbReference type="GO" id="GO:0000716">
    <property type="term" value="P:transcription-coupled nucleotide-excision repair, DNA damage recognition"/>
    <property type="evidence" value="ECO:0007669"/>
    <property type="project" value="UniProtKB-UniRule"/>
</dbReference>
<keyword evidence="3 13" id="KW-0547">Nucleotide-binding</keyword>
<evidence type="ECO:0000259" key="15">
    <source>
        <dbReference type="PROSITE" id="PS51194"/>
    </source>
</evidence>
<evidence type="ECO:0000256" key="9">
    <source>
        <dbReference type="ARBA" id="ARBA00023204"/>
    </source>
</evidence>
<evidence type="ECO:0000256" key="5">
    <source>
        <dbReference type="ARBA" id="ARBA00022801"/>
    </source>
</evidence>
<dbReference type="AlphaFoldDB" id="A0AAW7ZEA4"/>
<dbReference type="InterPro" id="IPR041471">
    <property type="entry name" value="UvrB_inter"/>
</dbReference>
<dbReference type="Pfam" id="PF17757">
    <property type="entry name" value="UvrB_inter"/>
    <property type="match status" value="1"/>
</dbReference>
<dbReference type="SUPFAM" id="SSF143517">
    <property type="entry name" value="TRCF domain-like"/>
    <property type="match status" value="1"/>
</dbReference>
<keyword evidence="6" id="KW-0347">Helicase</keyword>
<evidence type="ECO:0000313" key="17">
    <source>
        <dbReference type="Proteomes" id="UP001172911"/>
    </source>
</evidence>
<dbReference type="PANTHER" id="PTHR47964:SF1">
    <property type="entry name" value="ATP-DEPENDENT DNA HELICASE HOMOLOG RECG, CHLOROPLASTIC"/>
    <property type="match status" value="1"/>
</dbReference>
<evidence type="ECO:0000256" key="1">
    <source>
        <dbReference type="ARBA" id="ARBA00004496"/>
    </source>
</evidence>
<dbReference type="GO" id="GO:0003678">
    <property type="term" value="F:DNA helicase activity"/>
    <property type="evidence" value="ECO:0007669"/>
    <property type="project" value="TreeGrafter"/>
</dbReference>
<comment type="similarity">
    <text evidence="10 13">In the N-terminal section; belongs to the UvrB family.</text>
</comment>
<dbReference type="GO" id="GO:0005524">
    <property type="term" value="F:ATP binding"/>
    <property type="evidence" value="ECO:0007669"/>
    <property type="project" value="UniProtKB-UniRule"/>
</dbReference>
<dbReference type="FunFam" id="3.40.50.300:FF:000546">
    <property type="entry name" value="Transcription-repair-coupling factor"/>
    <property type="match status" value="1"/>
</dbReference>
<comment type="caution">
    <text evidence="16">The sequence shown here is derived from an EMBL/GenBank/DDBJ whole genome shotgun (WGS) entry which is preliminary data.</text>
</comment>
<dbReference type="Gene3D" id="3.40.50.11140">
    <property type="match status" value="1"/>
</dbReference>
<dbReference type="GO" id="GO:0006355">
    <property type="term" value="P:regulation of DNA-templated transcription"/>
    <property type="evidence" value="ECO:0007669"/>
    <property type="project" value="UniProtKB-UniRule"/>
</dbReference>
<comment type="function">
    <text evidence="13">Couples transcription and DNA repair by recognizing RNA polymerase (RNAP) stalled at DNA lesions. Mediates ATP-dependent release of RNAP and its truncated transcript from the DNA, and recruitment of nucleotide excision repair machinery to the damaged site.</text>
</comment>